<proteinExistence type="inferred from homology"/>
<dbReference type="Pfam" id="PF00026">
    <property type="entry name" value="Asp"/>
    <property type="match status" value="1"/>
</dbReference>
<dbReference type="PROSITE" id="PS51767">
    <property type="entry name" value="PEPTIDASE_A1"/>
    <property type="match status" value="1"/>
</dbReference>
<keyword evidence="4" id="KW-1185">Reference proteome</keyword>
<dbReference type="PANTHER" id="PTHR47966:SF51">
    <property type="entry name" value="BETA-SITE APP-CLEAVING ENZYME, ISOFORM A-RELATED"/>
    <property type="match status" value="1"/>
</dbReference>
<dbReference type="PANTHER" id="PTHR47966">
    <property type="entry name" value="BETA-SITE APP-CLEAVING ENZYME, ISOFORM A-RELATED"/>
    <property type="match status" value="1"/>
</dbReference>
<dbReference type="Proteomes" id="UP000783686">
    <property type="component" value="Unassembled WGS sequence"/>
</dbReference>
<feature type="domain" description="Peptidase A1" evidence="2">
    <location>
        <begin position="12"/>
        <end position="323"/>
    </location>
</feature>
<evidence type="ECO:0000259" key="2">
    <source>
        <dbReference type="PROSITE" id="PS51767"/>
    </source>
</evidence>
<protein>
    <recommendedName>
        <fullName evidence="2">Peptidase A1 domain-containing protein</fullName>
    </recommendedName>
</protein>
<dbReference type="EMBL" id="CAJFDH010000002">
    <property type="protein sequence ID" value="CAD5212925.1"/>
    <property type="molecule type" value="Genomic_DNA"/>
</dbReference>
<dbReference type="Proteomes" id="UP000614601">
    <property type="component" value="Unassembled WGS sequence"/>
</dbReference>
<name>A0A811K9Q9_9BILA</name>
<evidence type="ECO:0000313" key="4">
    <source>
        <dbReference type="Proteomes" id="UP000614601"/>
    </source>
</evidence>
<comment type="similarity">
    <text evidence="1">Belongs to the peptidase A1 family.</text>
</comment>
<dbReference type="InterPro" id="IPR001461">
    <property type="entry name" value="Aspartic_peptidase_A1"/>
</dbReference>
<dbReference type="GO" id="GO:0004190">
    <property type="term" value="F:aspartic-type endopeptidase activity"/>
    <property type="evidence" value="ECO:0007669"/>
    <property type="project" value="InterPro"/>
</dbReference>
<dbReference type="OrthoDB" id="10619682at2759"/>
<comment type="caution">
    <text evidence="3">The sequence shown here is derived from an EMBL/GenBank/DDBJ whole genome shotgun (WGS) entry which is preliminary data.</text>
</comment>
<organism evidence="3 4">
    <name type="scientific">Bursaphelenchus okinawaensis</name>
    <dbReference type="NCBI Taxonomy" id="465554"/>
    <lineage>
        <taxon>Eukaryota</taxon>
        <taxon>Metazoa</taxon>
        <taxon>Ecdysozoa</taxon>
        <taxon>Nematoda</taxon>
        <taxon>Chromadorea</taxon>
        <taxon>Rhabditida</taxon>
        <taxon>Tylenchina</taxon>
        <taxon>Tylenchomorpha</taxon>
        <taxon>Aphelenchoidea</taxon>
        <taxon>Aphelenchoididae</taxon>
        <taxon>Bursaphelenchus</taxon>
    </lineage>
</organism>
<dbReference type="InterPro" id="IPR021109">
    <property type="entry name" value="Peptidase_aspartic_dom_sf"/>
</dbReference>
<dbReference type="GO" id="GO:0006508">
    <property type="term" value="P:proteolysis"/>
    <property type="evidence" value="ECO:0007669"/>
    <property type="project" value="InterPro"/>
</dbReference>
<evidence type="ECO:0000256" key="1">
    <source>
        <dbReference type="ARBA" id="ARBA00007447"/>
    </source>
</evidence>
<reference evidence="3" key="1">
    <citation type="submission" date="2020-09" db="EMBL/GenBank/DDBJ databases">
        <authorList>
            <person name="Kikuchi T."/>
        </authorList>
    </citation>
    <scope>NUCLEOTIDE SEQUENCE</scope>
    <source>
        <strain evidence="3">SH1</strain>
    </source>
</reference>
<sequence>MLPCSCNPPPNYYVHLKFPDHNEYRHFYIDISQPETFVLDATKYSNLPSDSTFEPRDSRTFQDLNTNFTQTYITYSTNGTTFETEVSGDLGKDTVIFNKIAKLNTTFAVVSSSTGRYFPADGPHGTVAGRFGLANKKGKTSAGVDVLSTYDKKVLCFGAKDTTGQRAYSSVTYFGSYPKVDPFIVNVPTTKNCDGTWQVPLPYFSLEKFKSYKPYKAVFDSVSKDIVLPEALFNRVIRTFSAKYDREQDTYWVLCYQPQDIEVEINGKKLKVPFTAYTETGKDDKCYLNLKSNKSSDKIIFGTSFYVNKVMCLNFDANVLSFYEKKT</sequence>
<dbReference type="AlphaFoldDB" id="A0A811K9Q9"/>
<dbReference type="SUPFAM" id="SSF50630">
    <property type="entry name" value="Acid proteases"/>
    <property type="match status" value="1"/>
</dbReference>
<dbReference type="InterPro" id="IPR033121">
    <property type="entry name" value="PEPTIDASE_A1"/>
</dbReference>
<dbReference type="Gene3D" id="2.40.70.10">
    <property type="entry name" value="Acid Proteases"/>
    <property type="match status" value="2"/>
</dbReference>
<evidence type="ECO:0000313" key="3">
    <source>
        <dbReference type="EMBL" id="CAD5212925.1"/>
    </source>
</evidence>
<dbReference type="EMBL" id="CAJFCW020000002">
    <property type="protein sequence ID" value="CAG9098217.1"/>
    <property type="molecule type" value="Genomic_DNA"/>
</dbReference>
<gene>
    <name evidence="3" type="ORF">BOKJ2_LOCUS4726</name>
</gene>
<accession>A0A811K9Q9</accession>